<accession>A0A371X4R0</accession>
<keyword evidence="3" id="KW-1185">Reference proteome</keyword>
<evidence type="ECO:0000313" key="3">
    <source>
        <dbReference type="Proteomes" id="UP000264310"/>
    </source>
</evidence>
<organism evidence="2 3">
    <name type="scientific">Fulvimarina endophytica</name>
    <dbReference type="NCBI Taxonomy" id="2293836"/>
    <lineage>
        <taxon>Bacteria</taxon>
        <taxon>Pseudomonadati</taxon>
        <taxon>Pseudomonadota</taxon>
        <taxon>Alphaproteobacteria</taxon>
        <taxon>Hyphomicrobiales</taxon>
        <taxon>Aurantimonadaceae</taxon>
        <taxon>Fulvimarina</taxon>
    </lineage>
</organism>
<dbReference type="EMBL" id="QURL01000003">
    <property type="protein sequence ID" value="RFC64222.1"/>
    <property type="molecule type" value="Genomic_DNA"/>
</dbReference>
<proteinExistence type="predicted"/>
<feature type="compositionally biased region" description="Basic and acidic residues" evidence="1">
    <location>
        <begin position="22"/>
        <end position="46"/>
    </location>
</feature>
<feature type="region of interest" description="Disordered" evidence="1">
    <location>
        <begin position="22"/>
        <end position="77"/>
    </location>
</feature>
<comment type="caution">
    <text evidence="2">The sequence shown here is derived from an EMBL/GenBank/DDBJ whole genome shotgun (WGS) entry which is preliminary data.</text>
</comment>
<name>A0A371X4R0_9HYPH</name>
<reference evidence="2 3" key="1">
    <citation type="submission" date="2018-08" db="EMBL/GenBank/DDBJ databases">
        <title>Fulvimarina sp. 85, whole genome shotgun sequence.</title>
        <authorList>
            <person name="Tuo L."/>
        </authorList>
    </citation>
    <scope>NUCLEOTIDE SEQUENCE [LARGE SCALE GENOMIC DNA]</scope>
    <source>
        <strain evidence="2 3">85</strain>
    </source>
</reference>
<evidence type="ECO:0000313" key="2">
    <source>
        <dbReference type="EMBL" id="RFC64222.1"/>
    </source>
</evidence>
<dbReference type="AlphaFoldDB" id="A0A371X4R0"/>
<protein>
    <submittedName>
        <fullName evidence="2">Uncharacterized protein</fullName>
    </submittedName>
</protein>
<dbReference type="Proteomes" id="UP000264310">
    <property type="component" value="Unassembled WGS sequence"/>
</dbReference>
<gene>
    <name evidence="2" type="ORF">DYI37_07730</name>
</gene>
<sequence length="77" mass="8195">MDLSATSDLSGLRSHLARRLAERAARGTGERGVRDEEAGWRGDLRPGDLPATSNLSALGAFRRTPDGAGDRSAFTKL</sequence>
<evidence type="ECO:0000256" key="1">
    <source>
        <dbReference type="SAM" id="MobiDB-lite"/>
    </source>
</evidence>